<feature type="chain" id="PRO_5032858798" description="Subtilisin" evidence="2">
    <location>
        <begin position="25"/>
        <end position="227"/>
    </location>
</feature>
<keyword evidence="2" id="KW-0732">Signal</keyword>
<feature type="compositionally biased region" description="Polar residues" evidence="1">
    <location>
        <begin position="156"/>
        <end position="169"/>
    </location>
</feature>
<dbReference type="Proteomes" id="UP000654075">
    <property type="component" value="Unassembled WGS sequence"/>
</dbReference>
<name>A0A813H527_POLGL</name>
<evidence type="ECO:0000256" key="1">
    <source>
        <dbReference type="SAM" id="MobiDB-lite"/>
    </source>
</evidence>
<feature type="compositionally biased region" description="Basic and acidic residues" evidence="1">
    <location>
        <begin position="139"/>
        <end position="153"/>
    </location>
</feature>
<feature type="non-terminal residue" evidence="3">
    <location>
        <position position="1"/>
    </location>
</feature>
<keyword evidence="4" id="KW-1185">Reference proteome</keyword>
<organism evidence="3 4">
    <name type="scientific">Polarella glacialis</name>
    <name type="common">Dinoflagellate</name>
    <dbReference type="NCBI Taxonomy" id="89957"/>
    <lineage>
        <taxon>Eukaryota</taxon>
        <taxon>Sar</taxon>
        <taxon>Alveolata</taxon>
        <taxon>Dinophyceae</taxon>
        <taxon>Suessiales</taxon>
        <taxon>Suessiaceae</taxon>
        <taxon>Polarella</taxon>
    </lineage>
</organism>
<feature type="compositionally biased region" description="Low complexity" evidence="1">
    <location>
        <begin position="170"/>
        <end position="218"/>
    </location>
</feature>
<protein>
    <recommendedName>
        <fullName evidence="5">Subtilisin</fullName>
    </recommendedName>
</protein>
<evidence type="ECO:0008006" key="5">
    <source>
        <dbReference type="Google" id="ProtNLM"/>
    </source>
</evidence>
<reference evidence="3" key="1">
    <citation type="submission" date="2021-02" db="EMBL/GenBank/DDBJ databases">
        <authorList>
            <person name="Dougan E. K."/>
            <person name="Rhodes N."/>
            <person name="Thang M."/>
            <person name="Chan C."/>
        </authorList>
    </citation>
    <scope>NUCLEOTIDE SEQUENCE</scope>
</reference>
<proteinExistence type="predicted"/>
<dbReference type="EMBL" id="CAJNNV010030516">
    <property type="protein sequence ID" value="CAE8632748.1"/>
    <property type="molecule type" value="Genomic_DNA"/>
</dbReference>
<gene>
    <name evidence="3" type="ORF">PGLA1383_LOCUS48678</name>
</gene>
<evidence type="ECO:0000256" key="2">
    <source>
        <dbReference type="SAM" id="SignalP"/>
    </source>
</evidence>
<evidence type="ECO:0000313" key="3">
    <source>
        <dbReference type="EMBL" id="CAE8632748.1"/>
    </source>
</evidence>
<accession>A0A813H527</accession>
<evidence type="ECO:0000313" key="4">
    <source>
        <dbReference type="Proteomes" id="UP000654075"/>
    </source>
</evidence>
<feature type="compositionally biased region" description="Polar residues" evidence="1">
    <location>
        <begin position="59"/>
        <end position="69"/>
    </location>
</feature>
<feature type="region of interest" description="Disordered" evidence="1">
    <location>
        <begin position="59"/>
        <end position="227"/>
    </location>
</feature>
<sequence>MAPWLVFRRSSLLVVLLLAGKVESDVDRALAADDECGAFAADGCTSDFLQLRKSAGQINNPGAFSMTNKSEGRDSNNPDAYSIPSDVSDEGQSRSPDAFSVTNSSGGQRVAQDQVEDVYSLPRDIQDAYSIPPSVSSEGQRDTEAYERWDDAYSKPSISSEGESNNQTAISPSNSSEGVSSPSNSSGGVISPSNSSGGVISPSNSSGGVVSPSNASGGVISPSNSSG</sequence>
<dbReference type="AlphaFoldDB" id="A0A813H527"/>
<feature type="signal peptide" evidence="2">
    <location>
        <begin position="1"/>
        <end position="24"/>
    </location>
</feature>
<comment type="caution">
    <text evidence="3">The sequence shown here is derived from an EMBL/GenBank/DDBJ whole genome shotgun (WGS) entry which is preliminary data.</text>
</comment>